<dbReference type="Pfam" id="PF14525">
    <property type="entry name" value="AraC_binding_2"/>
    <property type="match status" value="1"/>
</dbReference>
<dbReference type="EMBL" id="CP029425">
    <property type="protein sequence ID" value="AWL93253.1"/>
    <property type="molecule type" value="Genomic_DNA"/>
</dbReference>
<dbReference type="PROSITE" id="PS00041">
    <property type="entry name" value="HTH_ARAC_FAMILY_1"/>
    <property type="match status" value="1"/>
</dbReference>
<dbReference type="InterPro" id="IPR050204">
    <property type="entry name" value="AraC_XylS_family_regulators"/>
</dbReference>
<evidence type="ECO:0000256" key="2">
    <source>
        <dbReference type="ARBA" id="ARBA00023125"/>
    </source>
</evidence>
<dbReference type="GeneID" id="92963820"/>
<dbReference type="KEGG" id="bot:CIT37_14385"/>
<dbReference type="SMART" id="SM00342">
    <property type="entry name" value="HTH_ARAC"/>
    <property type="match status" value="1"/>
</dbReference>
<feature type="domain" description="HTH araC/xylS-type" evidence="4">
    <location>
        <begin position="220"/>
        <end position="321"/>
    </location>
</feature>
<gene>
    <name evidence="5" type="ORF">CIT37_14385</name>
</gene>
<dbReference type="PANTHER" id="PTHR46796">
    <property type="entry name" value="HTH-TYPE TRANSCRIPTIONAL ACTIVATOR RHAS-RELATED"/>
    <property type="match status" value="1"/>
</dbReference>
<proteinExistence type="predicted"/>
<keyword evidence="2" id="KW-0238">DNA-binding</keyword>
<dbReference type="PROSITE" id="PS01124">
    <property type="entry name" value="HTH_ARAC_FAMILY_2"/>
    <property type="match status" value="1"/>
</dbReference>
<protein>
    <submittedName>
        <fullName evidence="5">AraC family transcriptional regulator</fullName>
    </submittedName>
</protein>
<keyword evidence="3" id="KW-0804">Transcription</keyword>
<organism evidence="5 6">
    <name type="scientific">Bradyrhizobium ottawaense</name>
    <dbReference type="NCBI Taxonomy" id="931866"/>
    <lineage>
        <taxon>Bacteria</taxon>
        <taxon>Pseudomonadati</taxon>
        <taxon>Pseudomonadota</taxon>
        <taxon>Alphaproteobacteria</taxon>
        <taxon>Hyphomicrobiales</taxon>
        <taxon>Nitrobacteraceae</taxon>
        <taxon>Bradyrhizobium</taxon>
    </lineage>
</organism>
<dbReference type="PANTHER" id="PTHR46796:SF6">
    <property type="entry name" value="ARAC SUBFAMILY"/>
    <property type="match status" value="1"/>
</dbReference>
<accession>A0A2U8P6B3</accession>
<dbReference type="Gene3D" id="1.10.10.60">
    <property type="entry name" value="Homeodomain-like"/>
    <property type="match status" value="1"/>
</dbReference>
<dbReference type="PRINTS" id="PR00032">
    <property type="entry name" value="HTHARAC"/>
</dbReference>
<dbReference type="Pfam" id="PF12833">
    <property type="entry name" value="HTH_18"/>
    <property type="match status" value="1"/>
</dbReference>
<evidence type="ECO:0000256" key="3">
    <source>
        <dbReference type="ARBA" id="ARBA00023163"/>
    </source>
</evidence>
<dbReference type="SUPFAM" id="SSF46689">
    <property type="entry name" value="Homeodomain-like"/>
    <property type="match status" value="1"/>
</dbReference>
<dbReference type="InterPro" id="IPR035418">
    <property type="entry name" value="AraC-bd_2"/>
</dbReference>
<evidence type="ECO:0000259" key="4">
    <source>
        <dbReference type="PROSITE" id="PS01124"/>
    </source>
</evidence>
<evidence type="ECO:0000256" key="1">
    <source>
        <dbReference type="ARBA" id="ARBA00023015"/>
    </source>
</evidence>
<dbReference type="RefSeq" id="WP_095424462.1">
    <property type="nucleotide sequence ID" value="NZ_CP029425.2"/>
</dbReference>
<evidence type="ECO:0000313" key="6">
    <source>
        <dbReference type="Proteomes" id="UP000215703"/>
    </source>
</evidence>
<dbReference type="InterPro" id="IPR020449">
    <property type="entry name" value="Tscrpt_reg_AraC-type_HTH"/>
</dbReference>
<reference evidence="5 6" key="2">
    <citation type="journal article" date="2017" name="Syst. Appl. Microbiol.">
        <title>Soybeans inoculated with root zone soils of Canadian native legumes harbour diverse and novel Bradyrhizobium spp. that possess agricultural potential.</title>
        <authorList>
            <person name="Bromfield E.S.P."/>
            <person name="Cloutier S."/>
            <person name="Tambong J.T."/>
            <person name="Tran Thi T.V."/>
        </authorList>
    </citation>
    <scope>NUCLEOTIDE SEQUENCE [LARGE SCALE GENOMIC DNA]</scope>
    <source>
        <strain evidence="5 6">OO99</strain>
    </source>
</reference>
<name>A0A2U8P6B3_9BRAD</name>
<sequence>MQRISFDSADLPGDEWLRRDRWVDSLSSGYVRLRADARPNVPFDGQLKIMLLGQAAIGRICGTVQTISRGAAEIAIENTDNAVLLLNSGTDEMLVEQSGKSVACTAGAAVLIEQCVPSTINVSAQHHCNFMAIQLPRQQLRGQTCNVEDRFMTPIPASASAPALAYAYVETLLKLSGAAEQADIPRFAADHIADLVVAAVALKTLHQETQAPSLRAARFETVRRELDRNFMMPGFSLTALARRLLVSPRYVQALFSEAGTSFTDELTTRRLMRAHEMLASPHYAHMKVMDVAYECGFPTVSHFHRIFRRHFDATPGEVRDRAIT</sequence>
<dbReference type="InterPro" id="IPR018062">
    <property type="entry name" value="HTH_AraC-typ_CS"/>
</dbReference>
<dbReference type="GO" id="GO:0043565">
    <property type="term" value="F:sequence-specific DNA binding"/>
    <property type="evidence" value="ECO:0007669"/>
    <property type="project" value="InterPro"/>
</dbReference>
<dbReference type="Proteomes" id="UP000215703">
    <property type="component" value="Chromosome"/>
</dbReference>
<dbReference type="GO" id="GO:0003700">
    <property type="term" value="F:DNA-binding transcription factor activity"/>
    <property type="evidence" value="ECO:0007669"/>
    <property type="project" value="InterPro"/>
</dbReference>
<dbReference type="InterPro" id="IPR018060">
    <property type="entry name" value="HTH_AraC"/>
</dbReference>
<reference evidence="5 6" key="1">
    <citation type="journal article" date="2014" name="Int. J. Syst. Evol. Microbiol.">
        <title>Bradyrhizobium ottawaense sp. nov., a symbiotic nitrogen fixing bacterium from root nodules of soybeans in Canada.</title>
        <authorList>
            <person name="Yu X."/>
            <person name="Cloutier S."/>
            <person name="Tambong J.T."/>
            <person name="Bromfield E.S."/>
        </authorList>
    </citation>
    <scope>NUCLEOTIDE SEQUENCE [LARGE SCALE GENOMIC DNA]</scope>
    <source>
        <strain evidence="5 6">OO99</strain>
    </source>
</reference>
<dbReference type="AlphaFoldDB" id="A0A2U8P6B3"/>
<evidence type="ECO:0000313" key="5">
    <source>
        <dbReference type="EMBL" id="AWL93253.1"/>
    </source>
</evidence>
<dbReference type="InterPro" id="IPR009057">
    <property type="entry name" value="Homeodomain-like_sf"/>
</dbReference>
<keyword evidence="1" id="KW-0805">Transcription regulation</keyword>